<reference evidence="2" key="1">
    <citation type="journal article" date="2023" name="G3 (Bethesda)">
        <title>A reference genome for the long-term kleptoplast-retaining sea slug Elysia crispata morphotype clarki.</title>
        <authorList>
            <person name="Eastman K.E."/>
            <person name="Pendleton A.L."/>
            <person name="Shaikh M.A."/>
            <person name="Suttiyut T."/>
            <person name="Ogas R."/>
            <person name="Tomko P."/>
            <person name="Gavelis G."/>
            <person name="Widhalm J.R."/>
            <person name="Wisecaver J.H."/>
        </authorList>
    </citation>
    <scope>NUCLEOTIDE SEQUENCE</scope>
    <source>
        <strain evidence="2">ECLA1</strain>
    </source>
</reference>
<feature type="compositionally biased region" description="Polar residues" evidence="1">
    <location>
        <begin position="68"/>
        <end position="77"/>
    </location>
</feature>
<evidence type="ECO:0000313" key="3">
    <source>
        <dbReference type="Proteomes" id="UP001283361"/>
    </source>
</evidence>
<feature type="compositionally biased region" description="Basic residues" evidence="1">
    <location>
        <begin position="1"/>
        <end position="11"/>
    </location>
</feature>
<sequence length="83" mass="9612">MRRKVQLRKRTGQFSDRTVRLEQNVGNQAAGTEHPFNRPTRETENPDRDASNLPQKPHSVNETELSRTELQASIDQSRLSRLE</sequence>
<name>A0AAE1B1G3_9GAST</name>
<gene>
    <name evidence="2" type="ORF">RRG08_052423</name>
</gene>
<evidence type="ECO:0000256" key="1">
    <source>
        <dbReference type="SAM" id="MobiDB-lite"/>
    </source>
</evidence>
<dbReference type="AlphaFoldDB" id="A0AAE1B1G3"/>
<keyword evidence="3" id="KW-1185">Reference proteome</keyword>
<dbReference type="Proteomes" id="UP001283361">
    <property type="component" value="Unassembled WGS sequence"/>
</dbReference>
<feature type="region of interest" description="Disordered" evidence="1">
    <location>
        <begin position="1"/>
        <end position="83"/>
    </location>
</feature>
<evidence type="ECO:0000313" key="2">
    <source>
        <dbReference type="EMBL" id="KAK3797823.1"/>
    </source>
</evidence>
<proteinExistence type="predicted"/>
<dbReference type="EMBL" id="JAWDGP010000740">
    <property type="protein sequence ID" value="KAK3797823.1"/>
    <property type="molecule type" value="Genomic_DNA"/>
</dbReference>
<protein>
    <submittedName>
        <fullName evidence="2">Uncharacterized protein</fullName>
    </submittedName>
</protein>
<organism evidence="2 3">
    <name type="scientific">Elysia crispata</name>
    <name type="common">lettuce slug</name>
    <dbReference type="NCBI Taxonomy" id="231223"/>
    <lineage>
        <taxon>Eukaryota</taxon>
        <taxon>Metazoa</taxon>
        <taxon>Spiralia</taxon>
        <taxon>Lophotrochozoa</taxon>
        <taxon>Mollusca</taxon>
        <taxon>Gastropoda</taxon>
        <taxon>Heterobranchia</taxon>
        <taxon>Euthyneura</taxon>
        <taxon>Panpulmonata</taxon>
        <taxon>Sacoglossa</taxon>
        <taxon>Placobranchoidea</taxon>
        <taxon>Plakobranchidae</taxon>
        <taxon>Elysia</taxon>
    </lineage>
</organism>
<accession>A0AAE1B1G3</accession>
<feature type="compositionally biased region" description="Basic and acidic residues" evidence="1">
    <location>
        <begin position="35"/>
        <end position="50"/>
    </location>
</feature>
<comment type="caution">
    <text evidence="2">The sequence shown here is derived from an EMBL/GenBank/DDBJ whole genome shotgun (WGS) entry which is preliminary data.</text>
</comment>